<comment type="caution">
    <text evidence="2">The sequence shown here is derived from an EMBL/GenBank/DDBJ whole genome shotgun (WGS) entry which is preliminary data.</text>
</comment>
<keyword evidence="3" id="KW-1185">Reference proteome</keyword>
<accession>A0A7X0U3U5</accession>
<dbReference type="SUPFAM" id="SSF55729">
    <property type="entry name" value="Acyl-CoA N-acyltransferases (Nat)"/>
    <property type="match status" value="1"/>
</dbReference>
<dbReference type="CDD" id="cd04301">
    <property type="entry name" value="NAT_SF"/>
    <property type="match status" value="1"/>
</dbReference>
<dbReference type="EMBL" id="JACHMI010000001">
    <property type="protein sequence ID" value="MBB6554146.1"/>
    <property type="molecule type" value="Genomic_DNA"/>
</dbReference>
<dbReference type="AlphaFoldDB" id="A0A7X0U3U5"/>
<evidence type="ECO:0000313" key="2">
    <source>
        <dbReference type="EMBL" id="MBB6554146.1"/>
    </source>
</evidence>
<gene>
    <name evidence="2" type="ORF">HD593_008941</name>
</gene>
<organism evidence="2 3">
    <name type="scientific">Nonomuraea rubra</name>
    <dbReference type="NCBI Taxonomy" id="46180"/>
    <lineage>
        <taxon>Bacteria</taxon>
        <taxon>Bacillati</taxon>
        <taxon>Actinomycetota</taxon>
        <taxon>Actinomycetes</taxon>
        <taxon>Streptosporangiales</taxon>
        <taxon>Streptosporangiaceae</taxon>
        <taxon>Nonomuraea</taxon>
    </lineage>
</organism>
<sequence length="104" mass="11396">MNRVPWPSFSYYGPSPSHPGSVEIFGFYGHPDGWGSGIAQALMTATLDGIRSAGSGHVHLWTLRDTPQPHRFHAKSGLTRSGTVRTYDCGDGNPLHQVEYELTL</sequence>
<keyword evidence="2" id="KW-0808">Transferase</keyword>
<dbReference type="RefSeq" id="WP_185108793.1">
    <property type="nucleotide sequence ID" value="NZ_BAAAXY010000030.1"/>
</dbReference>
<dbReference type="InterPro" id="IPR016181">
    <property type="entry name" value="Acyl_CoA_acyltransferase"/>
</dbReference>
<protein>
    <submittedName>
        <fullName evidence="2">GNAT superfamily N-acetyltransferase</fullName>
    </submittedName>
</protein>
<feature type="domain" description="N-acetyltransferase" evidence="1">
    <location>
        <begin position="1"/>
        <end position="104"/>
    </location>
</feature>
<dbReference type="PROSITE" id="PS51186">
    <property type="entry name" value="GNAT"/>
    <property type="match status" value="1"/>
</dbReference>
<evidence type="ECO:0000259" key="1">
    <source>
        <dbReference type="PROSITE" id="PS51186"/>
    </source>
</evidence>
<reference evidence="2 3" key="1">
    <citation type="submission" date="2020-08" db="EMBL/GenBank/DDBJ databases">
        <title>Sequencing the genomes of 1000 actinobacteria strains.</title>
        <authorList>
            <person name="Klenk H.-P."/>
        </authorList>
    </citation>
    <scope>NUCLEOTIDE SEQUENCE [LARGE SCALE GENOMIC DNA]</scope>
    <source>
        <strain evidence="2 3">DSM 43768</strain>
    </source>
</reference>
<dbReference type="Pfam" id="PF00583">
    <property type="entry name" value="Acetyltransf_1"/>
    <property type="match status" value="1"/>
</dbReference>
<dbReference type="Proteomes" id="UP000565579">
    <property type="component" value="Unassembled WGS sequence"/>
</dbReference>
<dbReference type="GO" id="GO:0016747">
    <property type="term" value="F:acyltransferase activity, transferring groups other than amino-acyl groups"/>
    <property type="evidence" value="ECO:0007669"/>
    <property type="project" value="InterPro"/>
</dbReference>
<proteinExistence type="predicted"/>
<evidence type="ECO:0000313" key="3">
    <source>
        <dbReference type="Proteomes" id="UP000565579"/>
    </source>
</evidence>
<dbReference type="Gene3D" id="3.40.630.30">
    <property type="match status" value="1"/>
</dbReference>
<dbReference type="InterPro" id="IPR000182">
    <property type="entry name" value="GNAT_dom"/>
</dbReference>
<name>A0A7X0U3U5_9ACTN</name>